<dbReference type="OrthoDB" id="5377144at2759"/>
<dbReference type="EMBL" id="CAKKLH010000300">
    <property type="protein sequence ID" value="CAH0110126.1"/>
    <property type="molecule type" value="Genomic_DNA"/>
</dbReference>
<dbReference type="Proteomes" id="UP000789390">
    <property type="component" value="Unassembled WGS sequence"/>
</dbReference>
<reference evidence="2" key="1">
    <citation type="submission" date="2021-11" db="EMBL/GenBank/DDBJ databases">
        <authorList>
            <person name="Schell T."/>
        </authorList>
    </citation>
    <scope>NUCLEOTIDE SEQUENCE</scope>
    <source>
        <strain evidence="2">M5</strain>
    </source>
</reference>
<keyword evidence="3" id="KW-1185">Reference proteome</keyword>
<name>A0A8J2RXD1_9CRUS</name>
<evidence type="ECO:0000256" key="1">
    <source>
        <dbReference type="SAM" id="MobiDB-lite"/>
    </source>
</evidence>
<accession>A0A8J2RXD1</accession>
<evidence type="ECO:0000313" key="2">
    <source>
        <dbReference type="EMBL" id="CAH0110126.1"/>
    </source>
</evidence>
<feature type="region of interest" description="Disordered" evidence="1">
    <location>
        <begin position="1"/>
        <end position="61"/>
    </location>
</feature>
<organism evidence="2 3">
    <name type="scientific">Daphnia galeata</name>
    <dbReference type="NCBI Taxonomy" id="27404"/>
    <lineage>
        <taxon>Eukaryota</taxon>
        <taxon>Metazoa</taxon>
        <taxon>Ecdysozoa</taxon>
        <taxon>Arthropoda</taxon>
        <taxon>Crustacea</taxon>
        <taxon>Branchiopoda</taxon>
        <taxon>Diplostraca</taxon>
        <taxon>Cladocera</taxon>
        <taxon>Anomopoda</taxon>
        <taxon>Daphniidae</taxon>
        <taxon>Daphnia</taxon>
    </lineage>
</organism>
<sequence length="61" mass="7313">MESQGQGQHQEGKRNFNKKKWRETQYSHKQRVNLADVNNNGMGEQKKRSREKKVQKNAEER</sequence>
<gene>
    <name evidence="2" type="ORF">DGAL_LOCUS13626</name>
</gene>
<proteinExistence type="predicted"/>
<dbReference type="AlphaFoldDB" id="A0A8J2RXD1"/>
<feature type="compositionally biased region" description="Basic and acidic residues" evidence="1">
    <location>
        <begin position="52"/>
        <end position="61"/>
    </location>
</feature>
<protein>
    <submittedName>
        <fullName evidence="2">Uncharacterized protein</fullName>
    </submittedName>
</protein>
<evidence type="ECO:0000313" key="3">
    <source>
        <dbReference type="Proteomes" id="UP000789390"/>
    </source>
</evidence>
<comment type="caution">
    <text evidence="2">The sequence shown here is derived from an EMBL/GenBank/DDBJ whole genome shotgun (WGS) entry which is preliminary data.</text>
</comment>